<dbReference type="GO" id="GO:0003723">
    <property type="term" value="F:RNA binding"/>
    <property type="evidence" value="ECO:0007669"/>
    <property type="project" value="TreeGrafter"/>
</dbReference>
<sequence length="243" mass="26285">MAVDLALDASAKPDVLQQLREAATSLGYETVAWERQVHGRVGKQHACPAPARLRPAAAPEAGAAQPRPQLTRITLVIERLDQLQDVGAANVVLAGYDLVAVVPQTEEVLARCCAQPVMSAIDVISLPMEHRLPYALSPSLLRKAARAGIHFEIRYSHVLRDSNTRRHLIANALGLVRAAPLRSLIITSGAEGDAKLRAVEDVAHLATLFHLSVRQARRCFTVHARATIERAAARRARQGGPNA</sequence>
<dbReference type="Pfam" id="PF01876">
    <property type="entry name" value="RNase_P_p30"/>
    <property type="match status" value="1"/>
</dbReference>
<dbReference type="Gene3D" id="3.20.20.140">
    <property type="entry name" value="Metal-dependent hydrolases"/>
    <property type="match status" value="1"/>
</dbReference>
<dbReference type="EMBL" id="JAGTXO010000001">
    <property type="protein sequence ID" value="KAG8470945.1"/>
    <property type="molecule type" value="Genomic_DNA"/>
</dbReference>
<dbReference type="OrthoDB" id="17948at2759"/>
<keyword evidence="5" id="KW-1185">Reference proteome</keyword>
<dbReference type="GO" id="GO:0005655">
    <property type="term" value="C:nucleolar ribonuclease P complex"/>
    <property type="evidence" value="ECO:0007669"/>
    <property type="project" value="TreeGrafter"/>
</dbReference>
<dbReference type="SUPFAM" id="SSF89550">
    <property type="entry name" value="PHP domain-like"/>
    <property type="match status" value="1"/>
</dbReference>
<dbReference type="AlphaFoldDB" id="A0A8J6CI40"/>
<reference evidence="4" key="1">
    <citation type="submission" date="2021-05" db="EMBL/GenBank/DDBJ databases">
        <title>The genome of the haptophyte Pavlova lutheri (Diacronema luteri, Pavlovales) - a model for lipid biosynthesis in eukaryotic algae.</title>
        <authorList>
            <person name="Hulatt C.J."/>
            <person name="Posewitz M.C."/>
        </authorList>
    </citation>
    <scope>NUCLEOTIDE SEQUENCE</scope>
    <source>
        <strain evidence="4">NIVA-4/92</strain>
    </source>
</reference>
<keyword evidence="3" id="KW-0819">tRNA processing</keyword>
<comment type="subcellular location">
    <subcellularLocation>
        <location evidence="1">Nucleus</location>
    </subcellularLocation>
</comment>
<name>A0A8J6CI40_DIALT</name>
<comment type="caution">
    <text evidence="4">The sequence shown here is derived from an EMBL/GenBank/DDBJ whole genome shotgun (WGS) entry which is preliminary data.</text>
</comment>
<dbReference type="PANTHER" id="PTHR13031">
    <property type="entry name" value="RIBONUCLEASE P SUBUNIT P30"/>
    <property type="match status" value="1"/>
</dbReference>
<dbReference type="InterPro" id="IPR002738">
    <property type="entry name" value="RNase_P_p30"/>
</dbReference>
<evidence type="ECO:0000313" key="5">
    <source>
        <dbReference type="Proteomes" id="UP000751190"/>
    </source>
</evidence>
<dbReference type="PANTHER" id="PTHR13031:SF0">
    <property type="entry name" value="RIBONUCLEASE P PROTEIN SUBUNIT P30"/>
    <property type="match status" value="1"/>
</dbReference>
<comment type="similarity">
    <text evidence="2">Belongs to the eukaryotic/archaeal RNase P protein component 3 family.</text>
</comment>
<gene>
    <name evidence="4" type="ORF">KFE25_009366</name>
</gene>
<evidence type="ECO:0000313" key="4">
    <source>
        <dbReference type="EMBL" id="KAG8470945.1"/>
    </source>
</evidence>
<dbReference type="Proteomes" id="UP000751190">
    <property type="component" value="Unassembled WGS sequence"/>
</dbReference>
<evidence type="ECO:0000256" key="1">
    <source>
        <dbReference type="ARBA" id="ARBA00004123"/>
    </source>
</evidence>
<accession>A0A8J6CI40</accession>
<protein>
    <submittedName>
        <fullName evidence="4">Uncharacterized protein</fullName>
    </submittedName>
</protein>
<evidence type="ECO:0000256" key="3">
    <source>
        <dbReference type="ARBA" id="ARBA00022694"/>
    </source>
</evidence>
<evidence type="ECO:0000256" key="2">
    <source>
        <dbReference type="ARBA" id="ARBA00007331"/>
    </source>
</evidence>
<proteinExistence type="inferred from homology"/>
<dbReference type="OMA" id="FNAACNS"/>
<dbReference type="GO" id="GO:0008033">
    <property type="term" value="P:tRNA processing"/>
    <property type="evidence" value="ECO:0007669"/>
    <property type="project" value="UniProtKB-KW"/>
</dbReference>
<dbReference type="InterPro" id="IPR016195">
    <property type="entry name" value="Pol/histidinol_Pase-like"/>
</dbReference>
<organism evidence="4 5">
    <name type="scientific">Diacronema lutheri</name>
    <name type="common">Unicellular marine alga</name>
    <name type="synonym">Monochrysis lutheri</name>
    <dbReference type="NCBI Taxonomy" id="2081491"/>
    <lineage>
        <taxon>Eukaryota</taxon>
        <taxon>Haptista</taxon>
        <taxon>Haptophyta</taxon>
        <taxon>Pavlovophyceae</taxon>
        <taxon>Pavlovales</taxon>
        <taxon>Pavlovaceae</taxon>
        <taxon>Diacronema</taxon>
    </lineage>
</organism>